<proteinExistence type="predicted"/>
<dbReference type="Proteomes" id="UP000235703">
    <property type="component" value="Unassembled WGS sequence"/>
</dbReference>
<name>A0A2N6PE95_9MICO</name>
<reference evidence="3 4" key="1">
    <citation type="submission" date="2017-09" db="EMBL/GenBank/DDBJ databases">
        <title>Bacterial strain isolated from the female urinary microbiota.</title>
        <authorList>
            <person name="Thomas-White K."/>
            <person name="Kumar N."/>
            <person name="Forster S."/>
            <person name="Putonti C."/>
            <person name="Lawley T."/>
            <person name="Wolfe A.J."/>
        </authorList>
    </citation>
    <scope>NUCLEOTIDE SEQUENCE [LARGE SCALE GENOMIC DNA]</scope>
    <source>
        <strain evidence="3 4">UMB0680</strain>
    </source>
</reference>
<reference evidence="2 5" key="2">
    <citation type="submission" date="2020-05" db="EMBL/GenBank/DDBJ databases">
        <title>MicrobeNet Type strains.</title>
        <authorList>
            <person name="Nicholson A.C."/>
        </authorList>
    </citation>
    <scope>NUCLEOTIDE SEQUENCE [LARGE SCALE GENOMIC DNA]</scope>
    <source>
        <strain evidence="2 5">CCUG 46604</strain>
    </source>
</reference>
<sequence length="133" mass="13718">MEILRDILLFLHLLGMAIIIGGYFAAIRRPHVMPGMLHAAYLQLITGIGLVGIIEMAGDPSAAFHMKVGIKALLAIAVAVTAFIGNRKQKRAHATAGAGEPAAATGSEPSAGLAHATFALALLAVLVAVFVNV</sequence>
<dbReference type="OrthoDB" id="3830423at2"/>
<evidence type="ECO:0000313" key="2">
    <source>
        <dbReference type="EMBL" id="NNG80253.1"/>
    </source>
</evidence>
<evidence type="ECO:0008006" key="6">
    <source>
        <dbReference type="Google" id="ProtNLM"/>
    </source>
</evidence>
<protein>
    <recommendedName>
        <fullName evidence="6">Integral membrane protein</fullName>
    </recommendedName>
</protein>
<comment type="caution">
    <text evidence="3">The sequence shown here is derived from an EMBL/GenBank/DDBJ whole genome shotgun (WGS) entry which is preliminary data.</text>
</comment>
<keyword evidence="1" id="KW-0472">Membrane</keyword>
<dbReference type="EMBL" id="PNFZ01000011">
    <property type="protein sequence ID" value="PMB97004.1"/>
    <property type="molecule type" value="Genomic_DNA"/>
</dbReference>
<gene>
    <name evidence="3" type="ORF">CJ198_13565</name>
    <name evidence="2" type="ORF">HLA91_12870</name>
</gene>
<evidence type="ECO:0000256" key="1">
    <source>
        <dbReference type="SAM" id="Phobius"/>
    </source>
</evidence>
<dbReference type="RefSeq" id="WP_102163144.1">
    <property type="nucleotide sequence ID" value="NZ_BAAAKH010000008.1"/>
</dbReference>
<keyword evidence="1" id="KW-1133">Transmembrane helix</keyword>
<evidence type="ECO:0000313" key="5">
    <source>
        <dbReference type="Proteomes" id="UP000549517"/>
    </source>
</evidence>
<organism evidence="3 4">
    <name type="scientific">Brevibacterium luteolum</name>
    <dbReference type="NCBI Taxonomy" id="199591"/>
    <lineage>
        <taxon>Bacteria</taxon>
        <taxon>Bacillati</taxon>
        <taxon>Actinomycetota</taxon>
        <taxon>Actinomycetes</taxon>
        <taxon>Micrococcales</taxon>
        <taxon>Brevibacteriaceae</taxon>
        <taxon>Brevibacterium</taxon>
    </lineage>
</organism>
<keyword evidence="1" id="KW-0812">Transmembrane</keyword>
<accession>A0A2N6PE95</accession>
<dbReference type="AlphaFoldDB" id="A0A2N6PE95"/>
<evidence type="ECO:0000313" key="3">
    <source>
        <dbReference type="EMBL" id="PMB97004.1"/>
    </source>
</evidence>
<dbReference type="Proteomes" id="UP000549517">
    <property type="component" value="Unassembled WGS sequence"/>
</dbReference>
<feature type="transmembrane region" description="Helical" evidence="1">
    <location>
        <begin position="7"/>
        <end position="26"/>
    </location>
</feature>
<feature type="transmembrane region" description="Helical" evidence="1">
    <location>
        <begin position="38"/>
        <end position="56"/>
    </location>
</feature>
<keyword evidence="4" id="KW-1185">Reference proteome</keyword>
<dbReference type="EMBL" id="JABEMC010000012">
    <property type="protein sequence ID" value="NNG80253.1"/>
    <property type="molecule type" value="Genomic_DNA"/>
</dbReference>
<evidence type="ECO:0000313" key="4">
    <source>
        <dbReference type="Proteomes" id="UP000235703"/>
    </source>
</evidence>
<feature type="transmembrane region" description="Helical" evidence="1">
    <location>
        <begin position="113"/>
        <end position="131"/>
    </location>
</feature>
<feature type="transmembrane region" description="Helical" evidence="1">
    <location>
        <begin position="68"/>
        <end position="85"/>
    </location>
</feature>